<feature type="non-terminal residue" evidence="1">
    <location>
        <position position="55"/>
    </location>
</feature>
<accession>A0A2P5CN97</accession>
<keyword evidence="2" id="KW-1185">Reference proteome</keyword>
<dbReference type="Proteomes" id="UP000237105">
    <property type="component" value="Unassembled WGS sequence"/>
</dbReference>
<organism evidence="1 2">
    <name type="scientific">Parasponia andersonii</name>
    <name type="common">Sponia andersonii</name>
    <dbReference type="NCBI Taxonomy" id="3476"/>
    <lineage>
        <taxon>Eukaryota</taxon>
        <taxon>Viridiplantae</taxon>
        <taxon>Streptophyta</taxon>
        <taxon>Embryophyta</taxon>
        <taxon>Tracheophyta</taxon>
        <taxon>Spermatophyta</taxon>
        <taxon>Magnoliopsida</taxon>
        <taxon>eudicotyledons</taxon>
        <taxon>Gunneridae</taxon>
        <taxon>Pentapetalae</taxon>
        <taxon>rosids</taxon>
        <taxon>fabids</taxon>
        <taxon>Rosales</taxon>
        <taxon>Cannabaceae</taxon>
        <taxon>Parasponia</taxon>
    </lineage>
</organism>
<evidence type="ECO:0000313" key="2">
    <source>
        <dbReference type="Proteomes" id="UP000237105"/>
    </source>
</evidence>
<sequence length="55" mass="6096">MKKKSGPEGAFPFHYVDLEVTTLHVAPTSVVYSGWGPAINYVDGLDDFVPSENRR</sequence>
<evidence type="ECO:0000313" key="1">
    <source>
        <dbReference type="EMBL" id="PON62501.1"/>
    </source>
</evidence>
<proteinExistence type="predicted"/>
<reference evidence="2" key="1">
    <citation type="submission" date="2016-06" db="EMBL/GenBank/DDBJ databases">
        <title>Parallel loss of symbiosis genes in relatives of nitrogen-fixing non-legume Parasponia.</title>
        <authorList>
            <person name="Van Velzen R."/>
            <person name="Holmer R."/>
            <person name="Bu F."/>
            <person name="Rutten L."/>
            <person name="Van Zeijl A."/>
            <person name="Liu W."/>
            <person name="Santuari L."/>
            <person name="Cao Q."/>
            <person name="Sharma T."/>
            <person name="Shen D."/>
            <person name="Roswanjaya Y."/>
            <person name="Wardhani T."/>
            <person name="Kalhor M.S."/>
            <person name="Jansen J."/>
            <person name="Van den Hoogen J."/>
            <person name="Gungor B."/>
            <person name="Hartog M."/>
            <person name="Hontelez J."/>
            <person name="Verver J."/>
            <person name="Yang W.-C."/>
            <person name="Schijlen E."/>
            <person name="Repin R."/>
            <person name="Schilthuizen M."/>
            <person name="Schranz E."/>
            <person name="Heidstra R."/>
            <person name="Miyata K."/>
            <person name="Fedorova E."/>
            <person name="Kohlen W."/>
            <person name="Bisseling T."/>
            <person name="Smit S."/>
            <person name="Geurts R."/>
        </authorList>
    </citation>
    <scope>NUCLEOTIDE SEQUENCE [LARGE SCALE GENOMIC DNA]</scope>
    <source>
        <strain evidence="2">cv. WU1-14</strain>
    </source>
</reference>
<name>A0A2P5CN97_PARAD</name>
<protein>
    <submittedName>
        <fullName evidence="1">Uncharacterized protein</fullName>
    </submittedName>
</protein>
<comment type="caution">
    <text evidence="1">The sequence shown here is derived from an EMBL/GenBank/DDBJ whole genome shotgun (WGS) entry which is preliminary data.</text>
</comment>
<dbReference type="EMBL" id="JXTB01000112">
    <property type="protein sequence ID" value="PON62501.1"/>
    <property type="molecule type" value="Genomic_DNA"/>
</dbReference>
<gene>
    <name evidence="1" type="ORF">PanWU01x14_138220</name>
</gene>
<dbReference type="AlphaFoldDB" id="A0A2P5CN97"/>